<dbReference type="EMBL" id="CAFBMQ010000132">
    <property type="protein sequence ID" value="CAB4912214.1"/>
    <property type="molecule type" value="Genomic_DNA"/>
</dbReference>
<gene>
    <name evidence="1" type="ORF">UFOPK3609_00939</name>
</gene>
<reference evidence="1" key="1">
    <citation type="submission" date="2020-05" db="EMBL/GenBank/DDBJ databases">
        <authorList>
            <person name="Chiriac C."/>
            <person name="Salcher M."/>
            <person name="Ghai R."/>
            <person name="Kavagutti S V."/>
        </authorList>
    </citation>
    <scope>NUCLEOTIDE SEQUENCE</scope>
</reference>
<evidence type="ECO:0000313" key="1">
    <source>
        <dbReference type="EMBL" id="CAB4912214.1"/>
    </source>
</evidence>
<organism evidence="1">
    <name type="scientific">freshwater metagenome</name>
    <dbReference type="NCBI Taxonomy" id="449393"/>
    <lineage>
        <taxon>unclassified sequences</taxon>
        <taxon>metagenomes</taxon>
        <taxon>ecological metagenomes</taxon>
    </lineage>
</organism>
<protein>
    <submittedName>
        <fullName evidence="1">Unannotated protein</fullName>
    </submittedName>
</protein>
<accession>A0A6J7GYC1</accession>
<dbReference type="AlphaFoldDB" id="A0A6J7GYC1"/>
<name>A0A6J7GYC1_9ZZZZ</name>
<sequence>MTGVWEHPTAAELSDAVETGTIGEALRGHLAVCVECRVRAARLERNRRPSSVPSESALGRILAADAALRPDAAAAAGGTADGAKGRAPREGELWRAGAQEALLVWVRRVWDGAVDAVPVVLDPDMADEQTLLLPPDASPLGAELGVVTSLRSHLHPDAFLSLVGELPQETVERIAEVSRAAAEGRAPDALVGPQVLDSDDQRVEYQQTIASVMAEMTPAAWARTHKPDDTRTDDAGPALYVVIDGELPARHPCRVHRSLPAAAPLPDGSMLRAVARVGYADSSVLVALLADWQAAPERDLVEAGRRLLEQEPGAGAAAICGGPPLWPATVLEWSATREAYESPGGRLAPPPPLGDPLYVIDALAKYLDLRTPSWDATEEASAVPTADLAGRTTAAAAVAVADLAAQGSRAHTPAKTQAWTALPAELPADLGELVRRVVGGSAPSDAVDWLLDGDRR</sequence>
<proteinExistence type="predicted"/>